<dbReference type="FunFam" id="3.90.640.10:FF:000016">
    <property type="entry name" value="ARP5 actin-related protein 5 homolog"/>
    <property type="match status" value="1"/>
</dbReference>
<dbReference type="CTD" id="42173"/>
<proteinExistence type="inferred from homology"/>
<protein>
    <submittedName>
        <fullName evidence="4">Actin-related protein 5</fullName>
    </submittedName>
</protein>
<dbReference type="Proteomes" id="UP000504635">
    <property type="component" value="Unplaced"/>
</dbReference>
<evidence type="ECO:0000256" key="1">
    <source>
        <dbReference type="RuleBase" id="RU000487"/>
    </source>
</evidence>
<dbReference type="SUPFAM" id="SSF53067">
    <property type="entry name" value="Actin-like ATPase domain"/>
    <property type="match status" value="2"/>
</dbReference>
<dbReference type="RefSeq" id="XP_030760914.1">
    <property type="nucleotide sequence ID" value="XM_030905054.1"/>
</dbReference>
<dbReference type="CDD" id="cd10211">
    <property type="entry name" value="ASKHA_NBD_Arp5"/>
    <property type="match status" value="1"/>
</dbReference>
<organism evidence="3 4">
    <name type="scientific">Sitophilus oryzae</name>
    <name type="common">Rice weevil</name>
    <name type="synonym">Curculio oryzae</name>
    <dbReference type="NCBI Taxonomy" id="7048"/>
    <lineage>
        <taxon>Eukaryota</taxon>
        <taxon>Metazoa</taxon>
        <taxon>Ecdysozoa</taxon>
        <taxon>Arthropoda</taxon>
        <taxon>Hexapoda</taxon>
        <taxon>Insecta</taxon>
        <taxon>Pterygota</taxon>
        <taxon>Neoptera</taxon>
        <taxon>Endopterygota</taxon>
        <taxon>Coleoptera</taxon>
        <taxon>Polyphaga</taxon>
        <taxon>Cucujiformia</taxon>
        <taxon>Curculionidae</taxon>
        <taxon>Dryophthorinae</taxon>
        <taxon>Sitophilus</taxon>
    </lineage>
</organism>
<name>A0A6J2YCK3_SITOR</name>
<dbReference type="FunFam" id="3.30.420.40:FF:000237">
    <property type="entry name" value="Actin-related protein 5"/>
    <property type="match status" value="1"/>
</dbReference>
<sequence length="668" mass="76541">MEILQFVDAKTVPDIVHEYTPALRNNSVPIIIDNGSYMARVGWATSTEPLLQFKNLIAKPRRERSKKESVELTQAPQLQVGNDIVNIEALRFQLKTQFDRNVVTHFEAQEHLFDYAFSHLGINTENCVPHPIVCTEAVLNPNSSRQLMSELLFECYDVPGVCYGIDALFAHHFYHEKIKPEGLKDVLIVNVGYQSCHIIPVINNKTVFENTRRLNTGGYHIISFLHRILQLKYPSHATSITLSRAEELLCRLCKIAVDYRVELSKWANPDYYEEHVIKIQLPFTATVVNSAVTIEQQKERKKELARRLTEINARKREERLAEDEEKIGQLLDIKEMIEYGADKATVERTLTEFQIKSTSELEKNILHLNNRIEKTKLKILAAASNLEEVEEPPAKQSKYSKMAFESEKELYMFLQNIRKMRQEILTKKMIRKQRKQDMAKRRTAAGQERMRIISQLARKEKGNDDFGLRDEDWDIYKTISKDGGDSDSEAENEKLVEFDEVLRAHEPSELGESSNPGETHQLHIGIEIFRAPELLFKPYMLGSQEAGLSEVIAYVISLFEPEDQLKLASNVIVTGSLANLPGLKERLVTDLVSVRPFKSTVNINVMNSPNLAAWYGARNFSRSDEFQRALVTKKMYQEMGAEYLKTYQASNQYIPTPSPISTDVDVLS</sequence>
<dbReference type="InterPro" id="IPR043129">
    <property type="entry name" value="ATPase_NBD"/>
</dbReference>
<dbReference type="AlphaFoldDB" id="A0A6J2YCK3"/>
<dbReference type="Gene3D" id="3.30.420.40">
    <property type="match status" value="2"/>
</dbReference>
<evidence type="ECO:0000256" key="2">
    <source>
        <dbReference type="SAM" id="Coils"/>
    </source>
</evidence>
<keyword evidence="3" id="KW-1185">Reference proteome</keyword>
<dbReference type="GO" id="GO:0060255">
    <property type="term" value="P:regulation of macromolecule metabolic process"/>
    <property type="evidence" value="ECO:0007669"/>
    <property type="project" value="UniProtKB-ARBA"/>
</dbReference>
<dbReference type="Pfam" id="PF00022">
    <property type="entry name" value="Actin"/>
    <property type="match status" value="2"/>
</dbReference>
<reference evidence="4" key="1">
    <citation type="submission" date="2025-08" db="UniProtKB">
        <authorList>
            <consortium name="RefSeq"/>
        </authorList>
    </citation>
    <scope>IDENTIFICATION</scope>
    <source>
        <tissue evidence="4">Gonads</tissue>
    </source>
</reference>
<evidence type="ECO:0000313" key="4">
    <source>
        <dbReference type="RefSeq" id="XP_030760914.1"/>
    </source>
</evidence>
<dbReference type="Gene3D" id="3.90.640.10">
    <property type="entry name" value="Actin, Chain A, domain 4"/>
    <property type="match status" value="1"/>
</dbReference>
<comment type="similarity">
    <text evidence="1">Belongs to the actin family.</text>
</comment>
<dbReference type="KEGG" id="soy:115886024"/>
<dbReference type="SMART" id="SM00268">
    <property type="entry name" value="ACTIN"/>
    <property type="match status" value="1"/>
</dbReference>
<dbReference type="InterPro" id="IPR004000">
    <property type="entry name" value="Actin"/>
</dbReference>
<feature type="coiled-coil region" evidence="2">
    <location>
        <begin position="294"/>
        <end position="321"/>
    </location>
</feature>
<dbReference type="FunFam" id="3.30.420.40:FF:000058">
    <property type="entry name" value="Putative actin-related protein 5"/>
    <property type="match status" value="1"/>
</dbReference>
<dbReference type="InParanoid" id="A0A6J2YCK3"/>
<keyword evidence="2" id="KW-0175">Coiled coil</keyword>
<evidence type="ECO:0000313" key="3">
    <source>
        <dbReference type="Proteomes" id="UP000504635"/>
    </source>
</evidence>
<dbReference type="FunCoup" id="A0A6J2YCK3">
    <property type="interactions" value="1404"/>
</dbReference>
<dbReference type="OrthoDB" id="7340501at2759"/>
<accession>A0A6J2YCK3</accession>
<gene>
    <name evidence="4" type="primary">LOC115886024</name>
</gene>
<dbReference type="PANTHER" id="PTHR11937">
    <property type="entry name" value="ACTIN"/>
    <property type="match status" value="1"/>
</dbReference>
<dbReference type="GeneID" id="115886024"/>